<dbReference type="RefSeq" id="WP_344872785.1">
    <property type="nucleotide sequence ID" value="NZ_BAAAZP010000009.1"/>
</dbReference>
<dbReference type="PANTHER" id="PTHR47916">
    <property type="entry name" value="FRUCTOSE-BISPHOSPHATE ALDOLASE CLASS 1"/>
    <property type="match status" value="1"/>
</dbReference>
<evidence type="ECO:0000313" key="2">
    <source>
        <dbReference type="Proteomes" id="UP001500902"/>
    </source>
</evidence>
<gene>
    <name evidence="1" type="ORF">GCM10022224_006590</name>
</gene>
<dbReference type="Proteomes" id="UP001500902">
    <property type="component" value="Unassembled WGS sequence"/>
</dbReference>
<organism evidence="1 2">
    <name type="scientific">Nonomuraea antimicrobica</name>
    <dbReference type="NCBI Taxonomy" id="561173"/>
    <lineage>
        <taxon>Bacteria</taxon>
        <taxon>Bacillati</taxon>
        <taxon>Actinomycetota</taxon>
        <taxon>Actinomycetes</taxon>
        <taxon>Streptosporangiales</taxon>
        <taxon>Streptosporangiaceae</taxon>
        <taxon>Nonomuraea</taxon>
    </lineage>
</organism>
<dbReference type="InterPro" id="IPR002915">
    <property type="entry name" value="DeoC/FbaB/LacD_aldolase"/>
</dbReference>
<proteinExistence type="predicted"/>
<dbReference type="InterPro" id="IPR050456">
    <property type="entry name" value="DeoC/FbaB_aldolase"/>
</dbReference>
<keyword evidence="2" id="KW-1185">Reference proteome</keyword>
<evidence type="ECO:0000313" key="1">
    <source>
        <dbReference type="EMBL" id="GAA3646469.1"/>
    </source>
</evidence>
<dbReference type="EMBL" id="BAAAZP010000009">
    <property type="protein sequence ID" value="GAA3646469.1"/>
    <property type="molecule type" value="Genomic_DNA"/>
</dbReference>
<sequence length="268" mass="27753">MTSKPSGPYCFPETLPAWPRRRMHHLFGPDGRAVIAAMDAGIKGVPPGLADAHAAVRAVVDGGIDAILATIGFARATAGELGGRGLIVALDSEIPSAGYGVEQAVRFGADGVELKVFPGNPEVTKLGELRELAATADRWGMPLMAEPIPVGFKELRAHTVENVANAARLSAEAGADFVKAQFVGDVEQFSTVVAACPAPLLALGGPRKTPRDALQMAADAIEAGARGVVYGRNIVEAERPDRMVAALVEIVHGGSSVDAAAKLLNVPL</sequence>
<dbReference type="Gene3D" id="3.20.20.70">
    <property type="entry name" value="Aldolase class I"/>
    <property type="match status" value="1"/>
</dbReference>
<comment type="caution">
    <text evidence="1">The sequence shown here is derived from an EMBL/GenBank/DDBJ whole genome shotgun (WGS) entry which is preliminary data.</text>
</comment>
<protein>
    <recommendedName>
        <fullName evidence="3">Aldolase</fullName>
    </recommendedName>
</protein>
<dbReference type="Pfam" id="PF01791">
    <property type="entry name" value="DeoC"/>
    <property type="match status" value="1"/>
</dbReference>
<dbReference type="PANTHER" id="PTHR47916:SF1">
    <property type="entry name" value="3-HYDROXY-5-PHOSPHONOOXYPENTANE-2,4-DIONE THIOLASE"/>
    <property type="match status" value="1"/>
</dbReference>
<dbReference type="SUPFAM" id="SSF51569">
    <property type="entry name" value="Aldolase"/>
    <property type="match status" value="1"/>
</dbReference>
<accession>A0ABP7B315</accession>
<dbReference type="PIRSF" id="PIRSF038992">
    <property type="entry name" value="Aldolase_Ia"/>
    <property type="match status" value="1"/>
</dbReference>
<dbReference type="SMART" id="SM01133">
    <property type="entry name" value="DeoC"/>
    <property type="match status" value="1"/>
</dbReference>
<reference evidence="2" key="1">
    <citation type="journal article" date="2019" name="Int. J. Syst. Evol. Microbiol.">
        <title>The Global Catalogue of Microorganisms (GCM) 10K type strain sequencing project: providing services to taxonomists for standard genome sequencing and annotation.</title>
        <authorList>
            <consortium name="The Broad Institute Genomics Platform"/>
            <consortium name="The Broad Institute Genome Sequencing Center for Infectious Disease"/>
            <person name="Wu L."/>
            <person name="Ma J."/>
        </authorList>
    </citation>
    <scope>NUCLEOTIDE SEQUENCE [LARGE SCALE GENOMIC DNA]</scope>
    <source>
        <strain evidence="2">JCM 16904</strain>
    </source>
</reference>
<dbReference type="InterPro" id="IPR013785">
    <property type="entry name" value="Aldolase_TIM"/>
</dbReference>
<evidence type="ECO:0008006" key="3">
    <source>
        <dbReference type="Google" id="ProtNLM"/>
    </source>
</evidence>
<dbReference type="InterPro" id="IPR041720">
    <property type="entry name" value="FbaB-like"/>
</dbReference>
<name>A0ABP7B315_9ACTN</name>